<dbReference type="Proteomes" id="UP001372338">
    <property type="component" value="Unassembled WGS sequence"/>
</dbReference>
<comment type="caution">
    <text evidence="2">The sequence shown here is derived from an EMBL/GenBank/DDBJ whole genome shotgun (WGS) entry which is preliminary data.</text>
</comment>
<gene>
    <name evidence="2" type="ORF">RIF29_30621</name>
</gene>
<evidence type="ECO:0000313" key="3">
    <source>
        <dbReference type="Proteomes" id="UP001372338"/>
    </source>
</evidence>
<evidence type="ECO:0000256" key="1">
    <source>
        <dbReference type="SAM" id="MobiDB-lite"/>
    </source>
</evidence>
<feature type="region of interest" description="Disordered" evidence="1">
    <location>
        <begin position="110"/>
        <end position="134"/>
    </location>
</feature>
<evidence type="ECO:0000313" key="2">
    <source>
        <dbReference type="EMBL" id="KAK7256976.1"/>
    </source>
</evidence>
<protein>
    <submittedName>
        <fullName evidence="2">Uncharacterized protein</fullName>
    </submittedName>
</protein>
<keyword evidence="3" id="KW-1185">Reference proteome</keyword>
<organism evidence="2 3">
    <name type="scientific">Crotalaria pallida</name>
    <name type="common">Smooth rattlebox</name>
    <name type="synonym">Crotalaria striata</name>
    <dbReference type="NCBI Taxonomy" id="3830"/>
    <lineage>
        <taxon>Eukaryota</taxon>
        <taxon>Viridiplantae</taxon>
        <taxon>Streptophyta</taxon>
        <taxon>Embryophyta</taxon>
        <taxon>Tracheophyta</taxon>
        <taxon>Spermatophyta</taxon>
        <taxon>Magnoliopsida</taxon>
        <taxon>eudicotyledons</taxon>
        <taxon>Gunneridae</taxon>
        <taxon>Pentapetalae</taxon>
        <taxon>rosids</taxon>
        <taxon>fabids</taxon>
        <taxon>Fabales</taxon>
        <taxon>Fabaceae</taxon>
        <taxon>Papilionoideae</taxon>
        <taxon>50 kb inversion clade</taxon>
        <taxon>genistoids sensu lato</taxon>
        <taxon>core genistoids</taxon>
        <taxon>Crotalarieae</taxon>
        <taxon>Crotalaria</taxon>
    </lineage>
</organism>
<dbReference type="EMBL" id="JAYWIO010000006">
    <property type="protein sequence ID" value="KAK7256976.1"/>
    <property type="molecule type" value="Genomic_DNA"/>
</dbReference>
<dbReference type="AlphaFoldDB" id="A0AAN9I1C3"/>
<feature type="compositionally biased region" description="Basic residues" evidence="1">
    <location>
        <begin position="124"/>
        <end position="134"/>
    </location>
</feature>
<proteinExistence type="predicted"/>
<reference evidence="2 3" key="1">
    <citation type="submission" date="2024-01" db="EMBL/GenBank/DDBJ databases">
        <title>The genomes of 5 underutilized Papilionoideae crops provide insights into root nodulation and disease resistanc.</title>
        <authorList>
            <person name="Yuan L."/>
        </authorList>
    </citation>
    <scope>NUCLEOTIDE SEQUENCE [LARGE SCALE GENOMIC DNA]</scope>
    <source>
        <strain evidence="2">ZHUSHIDOU_FW_LH</strain>
        <tissue evidence="2">Leaf</tissue>
    </source>
</reference>
<name>A0AAN9I1C3_CROPI</name>
<accession>A0AAN9I1C3</accession>
<sequence length="134" mass="14314">MHFKIANPSAGSSTDTGVIKVRGVCDDSNIISMYELLGFELPPEEAIPVSYAAPVIDITSDQLHEGEDDLCFSSSTFVSPDSLESASSELLSPPGSVHLHTSATNLKKKFDNLLDDSSPPPPAGRKRSNKALKK</sequence>